<keyword evidence="5" id="KW-1185">Reference proteome</keyword>
<dbReference type="SUPFAM" id="SSF54695">
    <property type="entry name" value="POZ domain"/>
    <property type="match status" value="1"/>
</dbReference>
<dbReference type="Proteomes" id="UP001605036">
    <property type="component" value="Unassembled WGS sequence"/>
</dbReference>
<dbReference type="Gene3D" id="3.30.710.10">
    <property type="entry name" value="Potassium Channel Kv1.1, Chain A"/>
    <property type="match status" value="1"/>
</dbReference>
<feature type="domain" description="BTB" evidence="3">
    <location>
        <begin position="47"/>
        <end position="115"/>
    </location>
</feature>
<dbReference type="Pfam" id="PF00651">
    <property type="entry name" value="BTB"/>
    <property type="match status" value="1"/>
</dbReference>
<organism evidence="4 5">
    <name type="scientific">Riccia fluitans</name>
    <dbReference type="NCBI Taxonomy" id="41844"/>
    <lineage>
        <taxon>Eukaryota</taxon>
        <taxon>Viridiplantae</taxon>
        <taxon>Streptophyta</taxon>
        <taxon>Embryophyta</taxon>
        <taxon>Marchantiophyta</taxon>
        <taxon>Marchantiopsida</taxon>
        <taxon>Marchantiidae</taxon>
        <taxon>Marchantiales</taxon>
        <taxon>Ricciaceae</taxon>
        <taxon>Riccia</taxon>
    </lineage>
</organism>
<dbReference type="SMART" id="SM00367">
    <property type="entry name" value="LRR_CC"/>
    <property type="match status" value="7"/>
</dbReference>
<evidence type="ECO:0000313" key="5">
    <source>
        <dbReference type="Proteomes" id="UP001605036"/>
    </source>
</evidence>
<proteinExistence type="predicted"/>
<dbReference type="CDD" id="cd18186">
    <property type="entry name" value="BTB_POZ_ZBTB_KLHL-like"/>
    <property type="match status" value="1"/>
</dbReference>
<dbReference type="AlphaFoldDB" id="A0ABD1YLN7"/>
<comment type="pathway">
    <text evidence="2">Protein modification; protein ubiquitination.</text>
</comment>
<dbReference type="Pfam" id="PF07707">
    <property type="entry name" value="BACK"/>
    <property type="match status" value="1"/>
</dbReference>
<sequence length="936" mass="104386">MAEPVEATDLMYLDFLPFGESEGNQAACATERMTIDARIEEGWEWFSDEGLCAQLRNNRVRIVVEKSMLEKYSSYFRALKSFREGDSTQVHVDCDVLLFVILVKFFYTGTLDIAPSEVATLLEACVFFGVDEAIDRVECWMTVTSETNDPELIRNVVKAIPTIWDASNRHGQSTVINFCSRFLAINFISAASDSAFMDLPYALLYACVNSPLLTVDSEARLYDALIRWFEAQDLADEAEEEKNEWRANLLGKVRASLIPLKVLLARYSTKNFLDHKDRTIRITHYLKSLDLSGCHEVDDYLLFHSSARASVPDELVGSDEQAQNISPGVEEGSSISGLEGVCSSLQLISPTRNARWPVGQSLEALTVVDVSQCTMIPQDSLVLWLGETCPNLTELIATKCPQIGTSLIPILSKECPRLQTVDLSLDTISVEENEIHKTEARSAQVHFLTWAKYPLDQLTSLSLRGRHELTDLILHNLLLNCQALLDLDVSMCTMLSDHGIGEALRRLPQGLRSLQARCTRIGPSCCNLLSRSNDLQTLNLESCHGLSAEGISLILENQVSLETLFLGDTALDDSALLQFKGRRLRELSVRDTKVSAKSLAAVIRMSPELRSLDVRGCTRICNPENGEGEVAVNRDDGSLFKELESRDFLEELKVGWRFSYFGLEAMTPSQKLLRNLEVGVGGNLCNLCLGKISAHWSSLQKISLCFQTIDDDGIIEILEGLRCLEVLEVQNNICYLTSRGIGALVSRCPPGLKVLKLDRFAPEMSDDDLLQLSRCCTKLSSFSLVGCKYLTSRSLVSISQHMRALTELRLEECGNLTANGGACVLESCKALERLILRHNGKGVEEAFVMKAKMELPHLWYLSLDVCDSVSDCFETPGKVHLEDSLSTVLLSRCKRLEGGFLGPVMSDGKSKRYHKDTIVLRWTRDRIHSCTISRRI</sequence>
<evidence type="ECO:0000256" key="1">
    <source>
        <dbReference type="ARBA" id="ARBA00002668"/>
    </source>
</evidence>
<dbReference type="EMBL" id="JBHFFA010000004">
    <property type="protein sequence ID" value="KAL2631684.1"/>
    <property type="molecule type" value="Genomic_DNA"/>
</dbReference>
<dbReference type="InterPro" id="IPR006553">
    <property type="entry name" value="Leu-rich_rpt_Cys-con_subtyp"/>
</dbReference>
<accession>A0ABD1YLN7</accession>
<protein>
    <recommendedName>
        <fullName evidence="3">BTB domain-containing protein</fullName>
    </recommendedName>
</protein>
<name>A0ABD1YLN7_9MARC</name>
<comment type="caution">
    <text evidence="4">The sequence shown here is derived from an EMBL/GenBank/DDBJ whole genome shotgun (WGS) entry which is preliminary data.</text>
</comment>
<dbReference type="SMART" id="SM00875">
    <property type="entry name" value="BACK"/>
    <property type="match status" value="1"/>
</dbReference>
<reference evidence="4 5" key="1">
    <citation type="submission" date="2024-09" db="EMBL/GenBank/DDBJ databases">
        <title>Chromosome-scale assembly of Riccia fluitans.</title>
        <authorList>
            <person name="Paukszto L."/>
            <person name="Sawicki J."/>
            <person name="Karawczyk K."/>
            <person name="Piernik-Szablinska J."/>
            <person name="Szczecinska M."/>
            <person name="Mazdziarz M."/>
        </authorList>
    </citation>
    <scope>NUCLEOTIDE SEQUENCE [LARGE SCALE GENOMIC DNA]</scope>
    <source>
        <strain evidence="4">Rf_01</strain>
        <tissue evidence="4">Aerial parts of the thallus</tissue>
    </source>
</reference>
<dbReference type="PROSITE" id="PS50097">
    <property type="entry name" value="BTB"/>
    <property type="match status" value="1"/>
</dbReference>
<dbReference type="InterPro" id="IPR032675">
    <property type="entry name" value="LRR_dom_sf"/>
</dbReference>
<comment type="function">
    <text evidence="1">May act as a substrate-specific adapter of an E3 ubiquitin-protein ligase complex (CUL3-RBX1-BTB) which mediates the ubiquitination and subsequent proteasomal degradation of target proteins.</text>
</comment>
<dbReference type="SUPFAM" id="SSF52047">
    <property type="entry name" value="RNI-like"/>
    <property type="match status" value="2"/>
</dbReference>
<evidence type="ECO:0000313" key="4">
    <source>
        <dbReference type="EMBL" id="KAL2631684.1"/>
    </source>
</evidence>
<dbReference type="InterPro" id="IPR011333">
    <property type="entry name" value="SKP1/BTB/POZ_sf"/>
</dbReference>
<evidence type="ECO:0000256" key="2">
    <source>
        <dbReference type="ARBA" id="ARBA00004906"/>
    </source>
</evidence>
<dbReference type="InterPro" id="IPR000210">
    <property type="entry name" value="BTB/POZ_dom"/>
</dbReference>
<dbReference type="Gene3D" id="3.80.10.10">
    <property type="entry name" value="Ribonuclease Inhibitor"/>
    <property type="match status" value="2"/>
</dbReference>
<dbReference type="InterPro" id="IPR011705">
    <property type="entry name" value="BACK"/>
</dbReference>
<dbReference type="Gene3D" id="1.25.40.420">
    <property type="match status" value="1"/>
</dbReference>
<gene>
    <name evidence="4" type="ORF">R1flu_016370</name>
</gene>
<evidence type="ECO:0000259" key="3">
    <source>
        <dbReference type="PROSITE" id="PS50097"/>
    </source>
</evidence>
<dbReference type="PANTHER" id="PTHR13318">
    <property type="entry name" value="PARTNER OF PAIRED, ISOFORM B-RELATED"/>
    <property type="match status" value="1"/>
</dbReference>